<reference evidence="1" key="1">
    <citation type="submission" date="2014-11" db="EMBL/GenBank/DDBJ databases">
        <authorList>
            <person name="Amaro Gonzalez C."/>
        </authorList>
    </citation>
    <scope>NUCLEOTIDE SEQUENCE</scope>
</reference>
<dbReference type="AlphaFoldDB" id="A0A0E9PE05"/>
<accession>A0A0E9PE05</accession>
<protein>
    <submittedName>
        <fullName evidence="1">Uncharacterized protein</fullName>
    </submittedName>
</protein>
<sequence>MLSTTGEKGTAVTVSSGTKIPSKCLPPDFLRSWIQRLCHSGLHGQRFHA</sequence>
<proteinExistence type="predicted"/>
<evidence type="ECO:0000313" key="1">
    <source>
        <dbReference type="EMBL" id="JAH02093.1"/>
    </source>
</evidence>
<dbReference type="EMBL" id="GBXM01106484">
    <property type="protein sequence ID" value="JAH02093.1"/>
    <property type="molecule type" value="Transcribed_RNA"/>
</dbReference>
<organism evidence="1">
    <name type="scientific">Anguilla anguilla</name>
    <name type="common">European freshwater eel</name>
    <name type="synonym">Muraena anguilla</name>
    <dbReference type="NCBI Taxonomy" id="7936"/>
    <lineage>
        <taxon>Eukaryota</taxon>
        <taxon>Metazoa</taxon>
        <taxon>Chordata</taxon>
        <taxon>Craniata</taxon>
        <taxon>Vertebrata</taxon>
        <taxon>Euteleostomi</taxon>
        <taxon>Actinopterygii</taxon>
        <taxon>Neopterygii</taxon>
        <taxon>Teleostei</taxon>
        <taxon>Anguilliformes</taxon>
        <taxon>Anguillidae</taxon>
        <taxon>Anguilla</taxon>
    </lineage>
</organism>
<reference evidence="1" key="2">
    <citation type="journal article" date="2015" name="Fish Shellfish Immunol.">
        <title>Early steps in the European eel (Anguilla anguilla)-Vibrio vulnificus interaction in the gills: Role of the RtxA13 toxin.</title>
        <authorList>
            <person name="Callol A."/>
            <person name="Pajuelo D."/>
            <person name="Ebbesson L."/>
            <person name="Teles M."/>
            <person name="MacKenzie S."/>
            <person name="Amaro C."/>
        </authorList>
    </citation>
    <scope>NUCLEOTIDE SEQUENCE</scope>
</reference>
<name>A0A0E9PE05_ANGAN</name>